<name>A0ABX6HSW2_9BURK</name>
<evidence type="ECO:0000313" key="8">
    <source>
        <dbReference type="EMBL" id="QHF13350.1"/>
    </source>
</evidence>
<evidence type="ECO:0000256" key="6">
    <source>
        <dbReference type="SAM" id="MobiDB-lite"/>
    </source>
</evidence>
<dbReference type="InterPro" id="IPR009057">
    <property type="entry name" value="Homeodomain-like_sf"/>
</dbReference>
<organism evidence="8 9">
    <name type="scientific">Pandoraea fibrosis</name>
    <dbReference type="NCBI Taxonomy" id="1891094"/>
    <lineage>
        <taxon>Bacteria</taxon>
        <taxon>Pseudomonadati</taxon>
        <taxon>Pseudomonadota</taxon>
        <taxon>Betaproteobacteria</taxon>
        <taxon>Burkholderiales</taxon>
        <taxon>Burkholderiaceae</taxon>
        <taxon>Pandoraea</taxon>
    </lineage>
</organism>
<dbReference type="PANTHER" id="PTHR30055:SF181">
    <property type="entry name" value="BLR6905 PROTEIN"/>
    <property type="match status" value="1"/>
</dbReference>
<dbReference type="InterPro" id="IPR023772">
    <property type="entry name" value="DNA-bd_HTH_TetR-type_CS"/>
</dbReference>
<dbReference type="InterPro" id="IPR001647">
    <property type="entry name" value="HTH_TetR"/>
</dbReference>
<evidence type="ECO:0000313" key="9">
    <source>
        <dbReference type="Proteomes" id="UP000035080"/>
    </source>
</evidence>
<protein>
    <submittedName>
        <fullName evidence="8">TetR family transcriptional regulator</fullName>
    </submittedName>
</protein>
<evidence type="ECO:0000256" key="1">
    <source>
        <dbReference type="ARBA" id="ARBA00022491"/>
    </source>
</evidence>
<evidence type="ECO:0000256" key="2">
    <source>
        <dbReference type="ARBA" id="ARBA00023015"/>
    </source>
</evidence>
<sequence length="232" mass="27315">MKKPQQTSETEAGSKEIGNSGAAPATRRLAPEDREHQIVQSAISFFASRGFEASTRDLARELGVTQPLLYRYFPTKDALVDRVYEEVFVRRWNPDWEEWLADRSSTLAERMKRYFRDYARFILRSEWVRIFIFAGLSRPGINQKYLDRLKERHFKVMAREMRHEYKIPDPASPQEEDDEIELIWAMHSSIFYIGVRKWVYQQPAPKDLDRIIDLRVDAFLTGTPQVLLSLRA</sequence>
<dbReference type="SUPFAM" id="SSF46689">
    <property type="entry name" value="Homeodomain-like"/>
    <property type="match status" value="1"/>
</dbReference>
<dbReference type="PANTHER" id="PTHR30055">
    <property type="entry name" value="HTH-TYPE TRANSCRIPTIONAL REGULATOR RUTR"/>
    <property type="match status" value="1"/>
</dbReference>
<keyword evidence="4" id="KW-0804">Transcription</keyword>
<accession>A0ABX6HSW2</accession>
<reference evidence="8 9" key="1">
    <citation type="journal article" date="2015" name="Genome Announc.">
        <title>Genome Sequences of Two Pandoraea pnomenusa Isolates Recovered 11 Months Apart from a Cystic Fibrosis Patient.</title>
        <authorList>
            <person name="Ee R."/>
            <person name="Ambrose M."/>
            <person name="Lazenby J."/>
            <person name="Williams P."/>
            <person name="Chan K.G."/>
            <person name="Roddam L."/>
        </authorList>
    </citation>
    <scope>NUCLEOTIDE SEQUENCE [LARGE SCALE GENOMIC DNA]</scope>
    <source>
        <strain evidence="8 9">6399</strain>
    </source>
</reference>
<dbReference type="RefSeq" id="WP_039371336.1">
    <property type="nucleotide sequence ID" value="NZ_CP047385.1"/>
</dbReference>
<dbReference type="Pfam" id="PF00440">
    <property type="entry name" value="TetR_N"/>
    <property type="match status" value="1"/>
</dbReference>
<keyword evidence="2" id="KW-0805">Transcription regulation</keyword>
<evidence type="ECO:0000259" key="7">
    <source>
        <dbReference type="PROSITE" id="PS50977"/>
    </source>
</evidence>
<keyword evidence="9" id="KW-1185">Reference proteome</keyword>
<feature type="region of interest" description="Disordered" evidence="6">
    <location>
        <begin position="1"/>
        <end position="29"/>
    </location>
</feature>
<feature type="DNA-binding region" description="H-T-H motif" evidence="5">
    <location>
        <begin position="54"/>
        <end position="73"/>
    </location>
</feature>
<keyword evidence="1" id="KW-0678">Repressor</keyword>
<dbReference type="Proteomes" id="UP000035080">
    <property type="component" value="Chromosome"/>
</dbReference>
<evidence type="ECO:0000256" key="4">
    <source>
        <dbReference type="ARBA" id="ARBA00023163"/>
    </source>
</evidence>
<feature type="compositionally biased region" description="Polar residues" evidence="6">
    <location>
        <begin position="1"/>
        <end position="11"/>
    </location>
</feature>
<proteinExistence type="predicted"/>
<evidence type="ECO:0000256" key="3">
    <source>
        <dbReference type="ARBA" id="ARBA00023125"/>
    </source>
</evidence>
<gene>
    <name evidence="8" type="ORF">PI93_012395</name>
</gene>
<keyword evidence="3 5" id="KW-0238">DNA-binding</keyword>
<dbReference type="InterPro" id="IPR050109">
    <property type="entry name" value="HTH-type_TetR-like_transc_reg"/>
</dbReference>
<dbReference type="EMBL" id="CP047385">
    <property type="protein sequence ID" value="QHF13350.1"/>
    <property type="molecule type" value="Genomic_DNA"/>
</dbReference>
<feature type="domain" description="HTH tetR-type" evidence="7">
    <location>
        <begin position="32"/>
        <end position="91"/>
    </location>
</feature>
<dbReference type="PRINTS" id="PR00455">
    <property type="entry name" value="HTHTETR"/>
</dbReference>
<dbReference type="PROSITE" id="PS01081">
    <property type="entry name" value="HTH_TETR_1"/>
    <property type="match status" value="1"/>
</dbReference>
<evidence type="ECO:0000256" key="5">
    <source>
        <dbReference type="PROSITE-ProRule" id="PRU00335"/>
    </source>
</evidence>
<dbReference type="Gene3D" id="1.10.357.10">
    <property type="entry name" value="Tetracycline Repressor, domain 2"/>
    <property type="match status" value="1"/>
</dbReference>
<dbReference type="PROSITE" id="PS50977">
    <property type="entry name" value="HTH_TETR_2"/>
    <property type="match status" value="1"/>
</dbReference>